<dbReference type="Gene3D" id="1.20.58.2050">
    <property type="match status" value="1"/>
</dbReference>
<dbReference type="InterPro" id="IPR010492">
    <property type="entry name" value="GINS_Psf3"/>
</dbReference>
<organism evidence="9 10">
    <name type="scientific">Cryoendolithus antarcticus</name>
    <dbReference type="NCBI Taxonomy" id="1507870"/>
    <lineage>
        <taxon>Eukaryota</taxon>
        <taxon>Fungi</taxon>
        <taxon>Dikarya</taxon>
        <taxon>Ascomycota</taxon>
        <taxon>Pezizomycotina</taxon>
        <taxon>Dothideomycetes</taxon>
        <taxon>Dothideomycetidae</taxon>
        <taxon>Cladosporiales</taxon>
        <taxon>Cladosporiaceae</taxon>
        <taxon>Cryoendolithus</taxon>
    </lineage>
</organism>
<comment type="similarity">
    <text evidence="2 6">Belongs to the GINS3/PSF3 family.</text>
</comment>
<dbReference type="CDD" id="cd11713">
    <property type="entry name" value="GINS_A_psf3"/>
    <property type="match status" value="1"/>
</dbReference>
<sequence length="182" mass="19792">MSYYSLPQIQTDAQKVPCTTLLPLPHLGHLSGNPSQTLENNTSLSLPLWLAEMLLIAPAPNTPAAITMDLPPPLQHRVVNALKANPVTLDLRAQAPHFYALGARMLELFEDEDLVEVLLETFRTRAVEIADRASGGVGGRAAGDEGGFLLGLEEEEKRLWEASREGSASVGKWLGSERVEDL</sequence>
<name>A0A1V8TQ67_9PEZI</name>
<evidence type="ECO:0000259" key="8">
    <source>
        <dbReference type="Pfam" id="PF22466"/>
    </source>
</evidence>
<dbReference type="InterPro" id="IPR055221">
    <property type="entry name" value="PSF3_N"/>
</dbReference>
<dbReference type="PANTHER" id="PTHR22768:SF0">
    <property type="entry name" value="DNA REPLICATION COMPLEX GINS PROTEIN PSF3"/>
    <property type="match status" value="1"/>
</dbReference>
<feature type="domain" description="DNA replication complex GINS protein PSF3 N-terminal" evidence="8">
    <location>
        <begin position="4"/>
        <end position="55"/>
    </location>
</feature>
<evidence type="ECO:0000256" key="6">
    <source>
        <dbReference type="RuleBase" id="RU367161"/>
    </source>
</evidence>
<evidence type="ECO:0000313" key="10">
    <source>
        <dbReference type="Proteomes" id="UP000192596"/>
    </source>
</evidence>
<dbReference type="SUPFAM" id="SSF160059">
    <property type="entry name" value="PriA/YqbF domain"/>
    <property type="match status" value="1"/>
</dbReference>
<dbReference type="GO" id="GO:0000811">
    <property type="term" value="C:GINS complex"/>
    <property type="evidence" value="ECO:0007669"/>
    <property type="project" value="UniProtKB-UniRule"/>
</dbReference>
<comment type="function">
    <text evidence="6">The GINS complex plays an essential role in the initiation of DNA replication.</text>
</comment>
<evidence type="ECO:0000256" key="4">
    <source>
        <dbReference type="ARBA" id="ARBA00022705"/>
    </source>
</evidence>
<evidence type="ECO:0000256" key="3">
    <source>
        <dbReference type="ARBA" id="ARBA00015140"/>
    </source>
</evidence>
<evidence type="ECO:0000313" key="9">
    <source>
        <dbReference type="EMBL" id="OQO13454.1"/>
    </source>
</evidence>
<comment type="subunit">
    <text evidence="6">Component of the GINS complex.</text>
</comment>
<reference evidence="10" key="1">
    <citation type="submission" date="2017-03" db="EMBL/GenBank/DDBJ databases">
        <title>Genomes of endolithic fungi from Antarctica.</title>
        <authorList>
            <person name="Coleine C."/>
            <person name="Masonjones S."/>
            <person name="Stajich J.E."/>
        </authorList>
    </citation>
    <scope>NUCLEOTIDE SEQUENCE [LARGE SCALE GENOMIC DNA]</scope>
    <source>
        <strain evidence="10">CCFEE 5527</strain>
    </source>
</reference>
<evidence type="ECO:0000256" key="1">
    <source>
        <dbReference type="ARBA" id="ARBA00004123"/>
    </source>
</evidence>
<dbReference type="Proteomes" id="UP000192596">
    <property type="component" value="Unassembled WGS sequence"/>
</dbReference>
<accession>A0A1V8TQ67</accession>
<dbReference type="AlphaFoldDB" id="A0A1V8TQ67"/>
<dbReference type="Pfam" id="PF05916">
    <property type="entry name" value="Sld5"/>
    <property type="match status" value="1"/>
</dbReference>
<keyword evidence="4 6" id="KW-0235">DNA replication</keyword>
<feature type="domain" description="GINS subunit" evidence="7">
    <location>
        <begin position="75"/>
        <end position="174"/>
    </location>
</feature>
<dbReference type="Pfam" id="PF22466">
    <property type="entry name" value="PSF3_N"/>
    <property type="match status" value="1"/>
</dbReference>
<evidence type="ECO:0000256" key="2">
    <source>
        <dbReference type="ARBA" id="ARBA00006343"/>
    </source>
</evidence>
<evidence type="ECO:0000259" key="7">
    <source>
        <dbReference type="Pfam" id="PF05916"/>
    </source>
</evidence>
<comment type="caution">
    <text evidence="9">The sequence shown here is derived from an EMBL/GenBank/DDBJ whole genome shotgun (WGS) entry which is preliminary data.</text>
</comment>
<protein>
    <recommendedName>
        <fullName evidence="3 6">DNA replication complex GINS protein PSF3</fullName>
    </recommendedName>
</protein>
<keyword evidence="10" id="KW-1185">Reference proteome</keyword>
<dbReference type="FunCoup" id="A0A1V8TQ67">
    <property type="interactions" value="707"/>
</dbReference>
<dbReference type="GO" id="GO:1902975">
    <property type="term" value="P:mitotic DNA replication initiation"/>
    <property type="evidence" value="ECO:0007669"/>
    <property type="project" value="TreeGrafter"/>
</dbReference>
<gene>
    <name evidence="9" type="ORF">B0A48_01682</name>
</gene>
<dbReference type="PANTHER" id="PTHR22768">
    <property type="entry name" value="DNA REPLICATION COMPLEX GINS PROTEIN PSF3"/>
    <property type="match status" value="1"/>
</dbReference>
<dbReference type="SUPFAM" id="SSF158573">
    <property type="entry name" value="GINS helical bundle-like"/>
    <property type="match status" value="1"/>
</dbReference>
<comment type="subcellular location">
    <subcellularLocation>
        <location evidence="1 6">Nucleus</location>
    </subcellularLocation>
</comment>
<dbReference type="InterPro" id="IPR036224">
    <property type="entry name" value="GINS_bundle-like_dom_sf"/>
</dbReference>
<dbReference type="InterPro" id="IPR021151">
    <property type="entry name" value="GINS_A"/>
</dbReference>
<evidence type="ECO:0000256" key="5">
    <source>
        <dbReference type="ARBA" id="ARBA00023242"/>
    </source>
</evidence>
<proteinExistence type="inferred from homology"/>
<dbReference type="InParanoid" id="A0A1V8TQ67"/>
<dbReference type="OrthoDB" id="10251744at2759"/>
<keyword evidence="5 6" id="KW-0539">Nucleus</keyword>
<dbReference type="STRING" id="1507870.A0A1V8TQ67"/>
<dbReference type="InterPro" id="IPR038437">
    <property type="entry name" value="GINS_Psf3_sf"/>
</dbReference>
<dbReference type="EMBL" id="NAJO01000003">
    <property type="protein sequence ID" value="OQO13454.1"/>
    <property type="molecule type" value="Genomic_DNA"/>
</dbReference>